<evidence type="ECO:0000313" key="9">
    <source>
        <dbReference type="EMBL" id="QDK59902.1"/>
    </source>
</evidence>
<keyword evidence="4 7" id="KW-0732">Signal</keyword>
<dbReference type="PANTHER" id="PTHR13647">
    <property type="entry name" value="INSULIN-LIKE PEPTIDE 2-RELATED"/>
    <property type="match status" value="1"/>
</dbReference>
<dbReference type="SUPFAM" id="SSF56994">
    <property type="entry name" value="Insulin-like"/>
    <property type="match status" value="1"/>
</dbReference>
<keyword evidence="6" id="KW-0964">Secreted</keyword>
<dbReference type="EMBL" id="MK773834">
    <property type="protein sequence ID" value="QDK59902.1"/>
    <property type="molecule type" value="mRNA"/>
</dbReference>
<dbReference type="PRINTS" id="PR00276">
    <property type="entry name" value="INSULINFAMLY"/>
</dbReference>
<accession>A0A514YLL6</accession>
<dbReference type="Pfam" id="PF00049">
    <property type="entry name" value="Insulin"/>
    <property type="match status" value="1"/>
</dbReference>
<dbReference type="CDD" id="cd04366">
    <property type="entry name" value="IlGF_insulin_bombyxin_like"/>
    <property type="match status" value="1"/>
</dbReference>
<dbReference type="InterPro" id="IPR016179">
    <property type="entry name" value="Insulin-like"/>
</dbReference>
<dbReference type="PROSITE" id="PS00262">
    <property type="entry name" value="INSULIN"/>
    <property type="match status" value="1"/>
</dbReference>
<organism evidence="9">
    <name type="scientific">Cydia pomonella</name>
    <name type="common">Codling moth</name>
    <dbReference type="NCBI Taxonomy" id="82600"/>
    <lineage>
        <taxon>Eukaryota</taxon>
        <taxon>Metazoa</taxon>
        <taxon>Ecdysozoa</taxon>
        <taxon>Arthropoda</taxon>
        <taxon>Hexapoda</taxon>
        <taxon>Insecta</taxon>
        <taxon>Pterygota</taxon>
        <taxon>Neoptera</taxon>
        <taxon>Endopterygota</taxon>
        <taxon>Lepidoptera</taxon>
        <taxon>Glossata</taxon>
        <taxon>Ditrysia</taxon>
        <taxon>Tortricoidea</taxon>
        <taxon>Tortricidae</taxon>
        <taxon>Olethreutinae</taxon>
        <taxon>Grapholitini</taxon>
        <taxon>Cydia</taxon>
    </lineage>
</organism>
<evidence type="ECO:0000256" key="5">
    <source>
        <dbReference type="ARBA" id="ARBA00023157"/>
    </source>
</evidence>
<evidence type="ECO:0000259" key="8">
    <source>
        <dbReference type="SMART" id="SM00078"/>
    </source>
</evidence>
<comment type="similarity">
    <text evidence="1 6">Belongs to the insulin family.</text>
</comment>
<proteinExistence type="evidence at transcript level"/>
<feature type="chain" id="PRO_5021832892" evidence="7">
    <location>
        <begin position="18"/>
        <end position="104"/>
    </location>
</feature>
<protein>
    <submittedName>
        <fullName evidence="9">Insulin-like peptide 5</fullName>
    </submittedName>
</protein>
<dbReference type="Gene3D" id="1.10.100.10">
    <property type="entry name" value="Insulin-like"/>
    <property type="match status" value="1"/>
</dbReference>
<evidence type="ECO:0000256" key="3">
    <source>
        <dbReference type="ARBA" id="ARBA00022685"/>
    </source>
</evidence>
<dbReference type="InterPro" id="IPR036438">
    <property type="entry name" value="Insulin-like_sf"/>
</dbReference>
<dbReference type="PANTHER" id="PTHR13647:SF4">
    <property type="entry name" value="INSULIN-LIKE PEPTIDE 1-RELATED"/>
    <property type="match status" value="1"/>
</dbReference>
<evidence type="ECO:0000256" key="6">
    <source>
        <dbReference type="RuleBase" id="RU000406"/>
    </source>
</evidence>
<evidence type="ECO:0000256" key="1">
    <source>
        <dbReference type="ARBA" id="ARBA00009034"/>
    </source>
</evidence>
<evidence type="ECO:0000256" key="4">
    <source>
        <dbReference type="ARBA" id="ARBA00022729"/>
    </source>
</evidence>
<evidence type="ECO:0000256" key="2">
    <source>
        <dbReference type="ARBA" id="ARBA00011207"/>
    </source>
</evidence>
<comment type="subcellular location">
    <subcellularLocation>
        <location evidence="6">Secreted</location>
    </subcellularLocation>
</comment>
<dbReference type="GO" id="GO:0005179">
    <property type="term" value="F:hormone activity"/>
    <property type="evidence" value="ECO:0007669"/>
    <property type="project" value="InterPro"/>
</dbReference>
<reference evidence="9" key="1">
    <citation type="journal article" date="2019" name="Arch. Insect Biochem. Physiol.">
        <title>Neuropeptides and peptide hormones identified in codling moth, Cydia pomonella (Lepidoptera: Tortricidae).</title>
        <authorList>
            <person name="Garczynski S.F."/>
            <person name="Hendrickson C.A."/>
            <person name="Harper A."/>
            <person name="Unruh T.R."/>
            <person name="Dhingra A."/>
            <person name="Ahn S.J."/>
            <person name="Choi M.Y."/>
        </authorList>
    </citation>
    <scope>NUCLEOTIDE SEQUENCE</scope>
</reference>
<comment type="subunit">
    <text evidence="2">Heterodimer of a B chain and an A chain linked by two disulfide bonds.</text>
</comment>
<dbReference type="GO" id="GO:0005576">
    <property type="term" value="C:extracellular region"/>
    <property type="evidence" value="ECO:0007669"/>
    <property type="project" value="UniProtKB-SubCell"/>
</dbReference>
<evidence type="ECO:0000256" key="7">
    <source>
        <dbReference type="SAM" id="SignalP"/>
    </source>
</evidence>
<feature type="signal peptide" evidence="7">
    <location>
        <begin position="1"/>
        <end position="17"/>
    </location>
</feature>
<keyword evidence="3" id="KW-0165">Cleavage on pair of basic residues</keyword>
<dbReference type="SMART" id="SM00078">
    <property type="entry name" value="IlGF"/>
    <property type="match status" value="1"/>
</dbReference>
<sequence length="104" mass="12009">MKIQVLLVLACFCLVNADDQRYCGRHLSQTLRDLCPYLSSGMVKRSPQYGFQSSRNTLEPWKPDFWPWLLPAPQVLHGSRRKRQVVSECCDKSCSVDELLTYCP</sequence>
<name>A0A514YLL6_CYDPO</name>
<feature type="domain" description="Insulin-like" evidence="8">
    <location>
        <begin position="20"/>
        <end position="103"/>
    </location>
</feature>
<dbReference type="InterPro" id="IPR022353">
    <property type="entry name" value="Insulin_CS"/>
</dbReference>
<dbReference type="AlphaFoldDB" id="A0A514YLL6"/>
<keyword evidence="5" id="KW-1015">Disulfide bond</keyword>
<dbReference type="InterPro" id="IPR022352">
    <property type="entry name" value="Ins/IGF/rlx"/>
</dbReference>